<sequence length="271" mass="31037">MWESWRMMPLSADFLGDLPFPPPFNSGVAPYSSESLSSALKTPPNLSSLHSLFRLHMGFVKEALHKPPLEILKSFEIRPARAQQSYLKIVNSSHHGIAVVYWLEFSHPTMWNRVGFPLGWLQDFRMWESCRTMTLDGGFSRKCPVSPALAFQRCSTLTSLQPHRLSRPRCYEQGKSLQSLTPSIPTLTPRWCTGTLSSTQSRDVPSVRMYGNRLACWYCEARRGKGKRFHGYESMRAWAASGKWGMTTFRVVWGEKPDSLKPFCNRKRGRE</sequence>
<comment type="caution">
    <text evidence="1">The sequence shown here is derived from an EMBL/GenBank/DDBJ whole genome shotgun (WGS) entry which is preliminary data.</text>
</comment>
<dbReference type="Proteomes" id="UP001159363">
    <property type="component" value="Chromosome 3"/>
</dbReference>
<organism evidence="1 2">
    <name type="scientific">Dryococelus australis</name>
    <dbReference type="NCBI Taxonomy" id="614101"/>
    <lineage>
        <taxon>Eukaryota</taxon>
        <taxon>Metazoa</taxon>
        <taxon>Ecdysozoa</taxon>
        <taxon>Arthropoda</taxon>
        <taxon>Hexapoda</taxon>
        <taxon>Insecta</taxon>
        <taxon>Pterygota</taxon>
        <taxon>Neoptera</taxon>
        <taxon>Polyneoptera</taxon>
        <taxon>Phasmatodea</taxon>
        <taxon>Verophasmatodea</taxon>
        <taxon>Anareolatae</taxon>
        <taxon>Phasmatidae</taxon>
        <taxon>Eurycanthinae</taxon>
        <taxon>Dryococelus</taxon>
    </lineage>
</organism>
<dbReference type="EMBL" id="JARBHB010000003">
    <property type="protein sequence ID" value="KAJ8890152.1"/>
    <property type="molecule type" value="Genomic_DNA"/>
</dbReference>
<gene>
    <name evidence="1" type="ORF">PR048_009659</name>
</gene>
<evidence type="ECO:0000313" key="2">
    <source>
        <dbReference type="Proteomes" id="UP001159363"/>
    </source>
</evidence>
<keyword evidence="2" id="KW-1185">Reference proteome</keyword>
<name>A0ABQ9I0X2_9NEOP</name>
<proteinExistence type="predicted"/>
<accession>A0ABQ9I0X2</accession>
<evidence type="ECO:0000313" key="1">
    <source>
        <dbReference type="EMBL" id="KAJ8890152.1"/>
    </source>
</evidence>
<protein>
    <submittedName>
        <fullName evidence="1">Uncharacterized protein</fullName>
    </submittedName>
</protein>
<reference evidence="1 2" key="1">
    <citation type="submission" date="2023-02" db="EMBL/GenBank/DDBJ databases">
        <title>LHISI_Scaffold_Assembly.</title>
        <authorList>
            <person name="Stuart O.P."/>
            <person name="Cleave R."/>
            <person name="Magrath M.J.L."/>
            <person name="Mikheyev A.S."/>
        </authorList>
    </citation>
    <scope>NUCLEOTIDE SEQUENCE [LARGE SCALE GENOMIC DNA]</scope>
    <source>
        <strain evidence="1">Daus_M_001</strain>
        <tissue evidence="1">Leg muscle</tissue>
    </source>
</reference>